<feature type="region of interest" description="Disordered" evidence="1">
    <location>
        <begin position="941"/>
        <end position="976"/>
    </location>
</feature>
<feature type="region of interest" description="Disordered" evidence="1">
    <location>
        <begin position="1588"/>
        <end position="1729"/>
    </location>
</feature>
<feature type="region of interest" description="Disordered" evidence="1">
    <location>
        <begin position="1869"/>
        <end position="1889"/>
    </location>
</feature>
<feature type="region of interest" description="Disordered" evidence="1">
    <location>
        <begin position="758"/>
        <end position="903"/>
    </location>
</feature>
<feature type="compositionally biased region" description="Polar residues" evidence="1">
    <location>
        <begin position="1628"/>
        <end position="1643"/>
    </location>
</feature>
<protein>
    <submittedName>
        <fullName evidence="2">Uncharacterized protein</fullName>
    </submittedName>
</protein>
<feature type="region of interest" description="Disordered" evidence="1">
    <location>
        <begin position="238"/>
        <end position="493"/>
    </location>
</feature>
<feature type="compositionally biased region" description="Basic and acidic residues" evidence="1">
    <location>
        <begin position="880"/>
        <end position="899"/>
    </location>
</feature>
<accession>A0A8B6F0L6</accession>
<name>A0A8B6F0L6_MYTGA</name>
<feature type="compositionally biased region" description="Basic and acidic residues" evidence="1">
    <location>
        <begin position="1608"/>
        <end position="1627"/>
    </location>
</feature>
<dbReference type="InterPro" id="IPR002052">
    <property type="entry name" value="DNA_methylase_N6_adenine_CS"/>
</dbReference>
<dbReference type="PROSITE" id="PS00092">
    <property type="entry name" value="N6_MTASE"/>
    <property type="match status" value="1"/>
</dbReference>
<feature type="compositionally biased region" description="Basic and acidic residues" evidence="1">
    <location>
        <begin position="758"/>
        <end position="778"/>
    </location>
</feature>
<feature type="compositionally biased region" description="Basic and acidic residues" evidence="1">
    <location>
        <begin position="824"/>
        <end position="835"/>
    </location>
</feature>
<feature type="compositionally biased region" description="Polar residues" evidence="1">
    <location>
        <begin position="952"/>
        <end position="976"/>
    </location>
</feature>
<feature type="region of interest" description="Disordered" evidence="1">
    <location>
        <begin position="1044"/>
        <end position="1063"/>
    </location>
</feature>
<organism evidence="2 3">
    <name type="scientific">Mytilus galloprovincialis</name>
    <name type="common">Mediterranean mussel</name>
    <dbReference type="NCBI Taxonomy" id="29158"/>
    <lineage>
        <taxon>Eukaryota</taxon>
        <taxon>Metazoa</taxon>
        <taxon>Spiralia</taxon>
        <taxon>Lophotrochozoa</taxon>
        <taxon>Mollusca</taxon>
        <taxon>Bivalvia</taxon>
        <taxon>Autobranchia</taxon>
        <taxon>Pteriomorphia</taxon>
        <taxon>Mytilida</taxon>
        <taxon>Mytiloidea</taxon>
        <taxon>Mytilidae</taxon>
        <taxon>Mytilinae</taxon>
        <taxon>Mytilus</taxon>
    </lineage>
</organism>
<dbReference type="GO" id="GO:0032259">
    <property type="term" value="P:methylation"/>
    <property type="evidence" value="ECO:0007669"/>
    <property type="project" value="InterPro"/>
</dbReference>
<feature type="compositionally biased region" description="Polar residues" evidence="1">
    <location>
        <begin position="660"/>
        <end position="671"/>
    </location>
</feature>
<feature type="compositionally biased region" description="Polar residues" evidence="1">
    <location>
        <begin position="1588"/>
        <end position="1602"/>
    </location>
</feature>
<feature type="compositionally biased region" description="Basic and acidic residues" evidence="1">
    <location>
        <begin position="1071"/>
        <end position="1093"/>
    </location>
</feature>
<feature type="compositionally biased region" description="Basic and acidic residues" evidence="1">
    <location>
        <begin position="636"/>
        <end position="658"/>
    </location>
</feature>
<feature type="region of interest" description="Disordered" evidence="1">
    <location>
        <begin position="1"/>
        <end position="48"/>
    </location>
</feature>
<feature type="compositionally biased region" description="Basic and acidic residues" evidence="1">
    <location>
        <begin position="673"/>
        <end position="682"/>
    </location>
</feature>
<dbReference type="OrthoDB" id="10368987at2759"/>
<keyword evidence="3" id="KW-1185">Reference proteome</keyword>
<feature type="compositionally biased region" description="Polar residues" evidence="1">
    <location>
        <begin position="1663"/>
        <end position="1673"/>
    </location>
</feature>
<evidence type="ECO:0000313" key="2">
    <source>
        <dbReference type="EMBL" id="VDI41990.1"/>
    </source>
</evidence>
<feature type="compositionally biased region" description="Polar residues" evidence="1">
    <location>
        <begin position="1155"/>
        <end position="1168"/>
    </location>
</feature>
<feature type="region of interest" description="Disordered" evidence="1">
    <location>
        <begin position="636"/>
        <end position="693"/>
    </location>
</feature>
<feature type="region of interest" description="Disordered" evidence="1">
    <location>
        <begin position="1269"/>
        <end position="1298"/>
    </location>
</feature>
<feature type="region of interest" description="Disordered" evidence="1">
    <location>
        <begin position="588"/>
        <end position="615"/>
    </location>
</feature>
<feature type="compositionally biased region" description="Basic and acidic residues" evidence="1">
    <location>
        <begin position="1269"/>
        <end position="1283"/>
    </location>
</feature>
<feature type="compositionally biased region" description="Basic and acidic residues" evidence="1">
    <location>
        <begin position="411"/>
        <end position="426"/>
    </location>
</feature>
<feature type="compositionally biased region" description="Basic and acidic residues" evidence="1">
    <location>
        <begin position="1105"/>
        <end position="1117"/>
    </location>
</feature>
<feature type="compositionally biased region" description="Polar residues" evidence="1">
    <location>
        <begin position="1"/>
        <end position="14"/>
    </location>
</feature>
<feature type="compositionally biased region" description="Polar residues" evidence="1">
    <location>
        <begin position="376"/>
        <end position="389"/>
    </location>
</feature>
<feature type="compositionally biased region" description="Polar residues" evidence="1">
    <location>
        <begin position="298"/>
        <end position="309"/>
    </location>
</feature>
<sequence>MSQYIFTNYSVTEDITTEDEGFNSKEEDSIYNSSPRTPRTEEDAETASIVSTDIVEESTTETVQLHSDTISNSSSDSIDSFSSIESQIEQFFQYQRENREKFDGILEQQISRLRREQFHPEFPERKCFTEDSTQTTCVENKSLSAICTYVKSLRELISEKIQADDITDLEENLQHWYRTLSEHAEDIGLTEEDKERLIHGKQDELSEIIQNIIDRYNVRVIRSGENMWSADKLSPRSLTQAARKYDSSNIKESDRKSNTQKDNSQFSQYLKKYDTPETSKQGKYLSNDRDKKDPAQFTYDQPQIKTSKLSYPEAGRQNKCYNPIPSSSAYEQYDSKTSRQRKLSEYGEKPYSDPLDRISQKYDLIKSKPRDDLLTRQPQNQTSSKQLSNPEADRYNKRYNPIPSSSAYEQYDSKTSRQRKLSEHGENPYSDPLERISQQYDLIKSKPRDDLLTRQKEKSNYEPSERMFQKYTMEDRKPVDDLTSEKYSSTTKQSGIDRYKDSYKDMTSSIPGNNQFRERPVINARAQPVDSFSRKEINRSPLFKDDKFATSREKRKQNIVNNEPTEDEIVQNILDAAYKKELKSTRLPQETNMNDQRSNTIQGQRKLSDNGEYTYSNPIDKVSKAYDLIKNKPRDAKIGYEPSDKMFQKSSTKDRKQLDYPTSQKNSSLTKPSKIDRHEDSYQMKSLTPAENQIRERSVINSREHPVDTFQQKDANRSPIFKEDKLTTLQEKPKQTIINRDLTEEEIVQNILNASLKKETKEDRLPQERKIKEPRSPRSDMLPKGQTRDMVLSNPPYNVFHGDPINKQTTDDRQNLKGNVYPGKTDDIYKRKDTTVQRQNPAFSSDSHKDQYKPSKTYATTKQTSYQTGVNNKPGPSRSSLDERNRSKDTSVTEEDRYKPIASRSTVEEAYNLADNIVTREEKYKPTASQRSADKWLQAIERNSKPTKELTDNTSVTTKQTNDPSGINYTPGASRSTLDEKYRHKDTSVKEEERYKPIASRSTVEEAYLLADNIVTREEKYKPTASQRTTEKWLQTIERKRGPVKELTEEQGSQGAVNVPLKSDAAWDRLRQAQKSKEQRRDMIPKGQSRDIMLKSPQTNVLRGDPVHKQTTDDRQNQKMILYPDKPDDIYKQDDTKVQRQNPALRSDLYEDQYRPNNTSVATKQTNDPAGMNYTPGASRGTLDEIYRRKDTSVKEEERYKPIASRSSGEEAYPLADNIVTRKENFKPTASQRTAEKWLQAIERKSGPTKELTEEECIQGTVSVPLKSEVKQDRLPKRQKDLEQESSVIPNENDSIRHTYPPYDVIHQKAVNTMASGEKQKQTVDNSQGSVADGFQQTDGFVAYDHSIKPTENKRTAEKMYKQTDTPVNMKQNLNPVTNDDMYISIDRPVISKQERISNVGSSMSDKIHMPEEIRLKKEHIPKQSFANSQTVDQYKLVNSHITTDPNSVFVSKEKEQGQINLDTTETNYKLTDDPQTKEQKPEAIYSRFTNERRYKQTDKSADIPILDGEKYRIVKEEQRYEPEASKSTLDELYTQNDNYVLEEPLNIPIINRRAEKERPKQVTDTPVTKDRRDKEINKAYINERKNQPTIRETTDAPTNIETIGPKTVEEQYKPTESRRTGKEQNKPQENLINQSQRQQTFSEKYKPKEIPAFTEQRHKPTDNQNPFDNRYTSMAVPSVKDQRSTPEDSLSTDDERRKPASNFNTVKEQNKYKPTESTDRNKQVRKSVVPEDLRYHEIIKDERLESYLKSRDDTEKGIDRQQSIFDLPNPDDGVQVALKPTKSWCPDGDGIFLPTTRDSEEDSDVDLSFSELEKTMYSRKASPRRKSIADELEQYFTDHPESPMLSTTLLSLPKTPGMQRPQYLNTLKEENTIEDLKEDNETDKKRISKDDLYFESTSHKGGGSIPSYTTADEYNKSSGSSSEYVVADDMLSMDTKLGGEFTEYKTDIYETGDRRKASFRNKPNTSVEATKFGKIARIPLDHAMPYNNVMCISCGSDIRSYGTEQIIQINTNVHESHIETFRDSSGKVYYSTVKNNFHEGDKKPIAQNQNVLVNLTGNHIDQSMEGKSRDRSYSYVQYNSVCLECQKVNKPNGQINFKQQAVSKSTDPPKRAQPDNFILMNIPETSEKRIQSDKMQQGDVKISFASPKKYTVLCSSSDSNLCVHHIRSSLLREDDLDAIPSNCIKVEVSVQHFRLWKCLLIASALFILFVTMIRRTNGNGDYRDFSLFDDLCTLIHLKNFEPPPCF</sequence>
<dbReference type="EMBL" id="UYJE01005956">
    <property type="protein sequence ID" value="VDI41990.1"/>
    <property type="molecule type" value="Genomic_DNA"/>
</dbReference>
<gene>
    <name evidence="2" type="ORF">MGAL_10B012736</name>
</gene>
<feature type="compositionally biased region" description="Basic and acidic residues" evidence="1">
    <location>
        <begin position="1125"/>
        <end position="1138"/>
    </location>
</feature>
<feature type="compositionally biased region" description="Basic and acidic residues" evidence="1">
    <location>
        <begin position="1644"/>
        <end position="1662"/>
    </location>
</feature>
<feature type="compositionally biased region" description="Polar residues" evidence="1">
    <location>
        <begin position="836"/>
        <end position="845"/>
    </location>
</feature>
<feature type="compositionally biased region" description="Basic and acidic residues" evidence="1">
    <location>
        <begin position="443"/>
        <end position="484"/>
    </location>
</feature>
<feature type="compositionally biased region" description="Basic and acidic residues" evidence="1">
    <location>
        <begin position="333"/>
        <end position="374"/>
    </location>
</feature>
<feature type="compositionally biased region" description="Basic and acidic residues" evidence="1">
    <location>
        <begin position="1709"/>
        <end position="1729"/>
    </location>
</feature>
<dbReference type="GO" id="GO:0008168">
    <property type="term" value="F:methyltransferase activity"/>
    <property type="evidence" value="ECO:0007669"/>
    <property type="project" value="InterPro"/>
</dbReference>
<feature type="compositionally biased region" description="Basic and acidic residues" evidence="1">
    <location>
        <begin position="243"/>
        <end position="259"/>
    </location>
</feature>
<reference evidence="2" key="1">
    <citation type="submission" date="2018-11" db="EMBL/GenBank/DDBJ databases">
        <authorList>
            <person name="Alioto T."/>
            <person name="Alioto T."/>
        </authorList>
    </citation>
    <scope>NUCLEOTIDE SEQUENCE</scope>
</reference>
<evidence type="ECO:0000256" key="1">
    <source>
        <dbReference type="SAM" id="MobiDB-lite"/>
    </source>
</evidence>
<dbReference type="GO" id="GO:0003676">
    <property type="term" value="F:nucleic acid binding"/>
    <property type="evidence" value="ECO:0007669"/>
    <property type="project" value="InterPro"/>
</dbReference>
<feature type="region of interest" description="Disordered" evidence="1">
    <location>
        <begin position="1071"/>
        <end position="1180"/>
    </location>
</feature>
<dbReference type="Proteomes" id="UP000596742">
    <property type="component" value="Unassembled WGS sequence"/>
</dbReference>
<feature type="compositionally biased region" description="Basic and acidic residues" evidence="1">
    <location>
        <begin position="942"/>
        <end position="951"/>
    </location>
</feature>
<feature type="compositionally biased region" description="Polar residues" evidence="1">
    <location>
        <begin position="857"/>
        <end position="871"/>
    </location>
</feature>
<proteinExistence type="predicted"/>
<comment type="caution">
    <text evidence="2">The sequence shown here is derived from an EMBL/GenBank/DDBJ whole genome shotgun (WGS) entry which is preliminary data.</text>
</comment>
<evidence type="ECO:0000313" key="3">
    <source>
        <dbReference type="Proteomes" id="UP000596742"/>
    </source>
</evidence>